<feature type="domain" description="PEP-utilising enzyme mobile" evidence="15">
    <location>
        <begin position="52"/>
        <end position="106"/>
    </location>
</feature>
<dbReference type="PANTHER" id="PTHR46244:SF3">
    <property type="entry name" value="PHOSPHOENOLPYRUVATE-PROTEIN PHOSPHOTRANSFERASE"/>
    <property type="match status" value="1"/>
</dbReference>
<dbReference type="SUPFAM" id="SSF52009">
    <property type="entry name" value="Phosphohistidine domain"/>
    <property type="match status" value="1"/>
</dbReference>
<dbReference type="Gene3D" id="3.50.30.10">
    <property type="entry name" value="Phosphohistidine domain"/>
    <property type="match status" value="1"/>
</dbReference>
<name>A0A9X8IVZ2_BACCE</name>
<evidence type="ECO:0000259" key="16">
    <source>
        <dbReference type="Pfam" id="PF02896"/>
    </source>
</evidence>
<keyword evidence="12" id="KW-0479">Metal-binding</keyword>
<comment type="similarity">
    <text evidence="5">Belongs to the PEP-utilizing enzyme family.</text>
</comment>
<evidence type="ECO:0000256" key="12">
    <source>
        <dbReference type="ARBA" id="ARBA00022723"/>
    </source>
</evidence>
<dbReference type="GO" id="GO:0046872">
    <property type="term" value="F:metal ion binding"/>
    <property type="evidence" value="ECO:0007669"/>
    <property type="project" value="UniProtKB-KW"/>
</dbReference>
<evidence type="ECO:0000256" key="2">
    <source>
        <dbReference type="ARBA" id="ARBA00001946"/>
    </source>
</evidence>
<keyword evidence="14" id="KW-0460">Magnesium</keyword>
<dbReference type="InterPro" id="IPR050499">
    <property type="entry name" value="PEP-utilizing_PTS_enzyme"/>
</dbReference>
<evidence type="ECO:0000256" key="4">
    <source>
        <dbReference type="ARBA" id="ARBA00004496"/>
    </source>
</evidence>
<comment type="subcellular location">
    <subcellularLocation>
        <location evidence="4">Cytoplasm</location>
    </subcellularLocation>
</comment>
<dbReference type="InterPro" id="IPR006318">
    <property type="entry name" value="PTS_EI-like"/>
</dbReference>
<dbReference type="InterPro" id="IPR008279">
    <property type="entry name" value="PEP-util_enz_mobile_dom"/>
</dbReference>
<dbReference type="Pfam" id="PF00391">
    <property type="entry name" value="PEP-utilizers"/>
    <property type="match status" value="1"/>
</dbReference>
<evidence type="ECO:0000256" key="1">
    <source>
        <dbReference type="ARBA" id="ARBA00000683"/>
    </source>
</evidence>
<evidence type="ECO:0000313" key="17">
    <source>
        <dbReference type="EMBL" id="RWQ71109.1"/>
    </source>
</evidence>
<evidence type="ECO:0000256" key="11">
    <source>
        <dbReference type="ARBA" id="ARBA00022683"/>
    </source>
</evidence>
<evidence type="ECO:0000259" key="15">
    <source>
        <dbReference type="Pfam" id="PF00391"/>
    </source>
</evidence>
<keyword evidence="9" id="KW-0762">Sugar transport</keyword>
<dbReference type="PANTHER" id="PTHR46244">
    <property type="entry name" value="PHOSPHOENOLPYRUVATE-PROTEIN PHOSPHOTRANSFERASE"/>
    <property type="match status" value="1"/>
</dbReference>
<dbReference type="Proteomes" id="UP000253597">
    <property type="component" value="Unassembled WGS sequence"/>
</dbReference>
<comment type="catalytic activity">
    <reaction evidence="1">
        <text>L-histidyl-[protein] + phosphoenolpyruvate = N(pros)-phospho-L-histidyl-[protein] + pyruvate</text>
        <dbReference type="Rhea" id="RHEA:23880"/>
        <dbReference type="Rhea" id="RHEA-COMP:9745"/>
        <dbReference type="Rhea" id="RHEA-COMP:9746"/>
        <dbReference type="ChEBI" id="CHEBI:15361"/>
        <dbReference type="ChEBI" id="CHEBI:29979"/>
        <dbReference type="ChEBI" id="CHEBI:58702"/>
        <dbReference type="ChEBI" id="CHEBI:64837"/>
        <dbReference type="EC" id="2.7.3.9"/>
    </reaction>
</comment>
<dbReference type="GO" id="GO:0005737">
    <property type="term" value="C:cytoplasm"/>
    <property type="evidence" value="ECO:0007669"/>
    <property type="project" value="UniProtKB-SubCell"/>
</dbReference>
<dbReference type="EC" id="2.7.3.9" evidence="6"/>
<keyword evidence="7" id="KW-0813">Transport</keyword>
<evidence type="ECO:0000256" key="9">
    <source>
        <dbReference type="ARBA" id="ARBA00022597"/>
    </source>
</evidence>
<dbReference type="InterPro" id="IPR000121">
    <property type="entry name" value="PEP_util_C"/>
</dbReference>
<keyword evidence="8" id="KW-0963">Cytoplasm</keyword>
<evidence type="ECO:0000256" key="3">
    <source>
        <dbReference type="ARBA" id="ARBA00002728"/>
    </source>
</evidence>
<feature type="domain" description="PEP-utilising enzyme C-terminal" evidence="16">
    <location>
        <begin position="154"/>
        <end position="435"/>
    </location>
</feature>
<dbReference type="NCBIfam" id="TIGR01417">
    <property type="entry name" value="PTS_I_fam"/>
    <property type="match status" value="1"/>
</dbReference>
<dbReference type="InterPro" id="IPR015813">
    <property type="entry name" value="Pyrv/PenolPyrv_kinase-like_dom"/>
</dbReference>
<proteinExistence type="inferred from homology"/>
<dbReference type="InterPro" id="IPR023151">
    <property type="entry name" value="PEP_util_CS"/>
</dbReference>
<evidence type="ECO:0000256" key="6">
    <source>
        <dbReference type="ARBA" id="ARBA00012232"/>
    </source>
</evidence>
<dbReference type="PRINTS" id="PR01736">
    <property type="entry name" value="PHPHTRNFRASE"/>
</dbReference>
<dbReference type="Pfam" id="PF02896">
    <property type="entry name" value="PEP-utilizers_C"/>
    <property type="match status" value="1"/>
</dbReference>
<dbReference type="InterPro" id="IPR040442">
    <property type="entry name" value="Pyrv_kinase-like_dom_sf"/>
</dbReference>
<dbReference type="AlphaFoldDB" id="A0A9X8IVZ2"/>
<comment type="caution">
    <text evidence="17">The sequence shown here is derived from an EMBL/GenBank/DDBJ whole genome shotgun (WGS) entry which is preliminary data.</text>
</comment>
<reference evidence="17 18" key="1">
    <citation type="submission" date="2019-01" db="EMBL/GenBank/DDBJ databases">
        <title>Draft genome sequence of heavy metal resistant Bacillus cereus NWUAB01.</title>
        <authorList>
            <person name="Babalola O."/>
            <person name="Aremu B.R."/>
            <person name="Ayangbenro A.S."/>
        </authorList>
    </citation>
    <scope>NUCLEOTIDE SEQUENCE [LARGE SCALE GENOMIC DNA]</scope>
    <source>
        <strain evidence="17 18">NWUAB01</strain>
    </source>
</reference>
<dbReference type="GO" id="GO:0009401">
    <property type="term" value="P:phosphoenolpyruvate-dependent sugar phosphotransferase system"/>
    <property type="evidence" value="ECO:0007669"/>
    <property type="project" value="UniProtKB-KW"/>
</dbReference>
<organism evidence="17 18">
    <name type="scientific">Bacillus cereus</name>
    <dbReference type="NCBI Taxonomy" id="1396"/>
    <lineage>
        <taxon>Bacteria</taxon>
        <taxon>Bacillati</taxon>
        <taxon>Bacillota</taxon>
        <taxon>Bacilli</taxon>
        <taxon>Bacillales</taxon>
        <taxon>Bacillaceae</taxon>
        <taxon>Bacillus</taxon>
        <taxon>Bacillus cereus group</taxon>
    </lineage>
</organism>
<dbReference type="Gene3D" id="3.20.20.60">
    <property type="entry name" value="Phosphoenolpyruvate-binding domains"/>
    <property type="match status" value="1"/>
</dbReference>
<keyword evidence="13" id="KW-0418">Kinase</keyword>
<evidence type="ECO:0000256" key="8">
    <source>
        <dbReference type="ARBA" id="ARBA00022490"/>
    </source>
</evidence>
<keyword evidence="11" id="KW-0598">Phosphotransferase system</keyword>
<evidence type="ECO:0000256" key="5">
    <source>
        <dbReference type="ARBA" id="ARBA00007837"/>
    </source>
</evidence>
<comment type="cofactor">
    <cofactor evidence="2">
        <name>Mg(2+)</name>
        <dbReference type="ChEBI" id="CHEBI:18420"/>
    </cofactor>
</comment>
<dbReference type="EMBL" id="QNGD03000014">
    <property type="protein sequence ID" value="RWQ71109.1"/>
    <property type="molecule type" value="Genomic_DNA"/>
</dbReference>
<evidence type="ECO:0000256" key="7">
    <source>
        <dbReference type="ARBA" id="ARBA00022448"/>
    </source>
</evidence>
<dbReference type="InterPro" id="IPR036637">
    <property type="entry name" value="Phosphohistidine_dom_sf"/>
</dbReference>
<protein>
    <recommendedName>
        <fullName evidence="6">phosphoenolpyruvate--protein phosphotransferase</fullName>
        <ecNumber evidence="6">2.7.3.9</ecNumber>
    </recommendedName>
</protein>
<keyword evidence="10 17" id="KW-0808">Transferase</keyword>
<evidence type="ECO:0000313" key="18">
    <source>
        <dbReference type="Proteomes" id="UP000253597"/>
    </source>
</evidence>
<dbReference type="GO" id="GO:0008965">
    <property type="term" value="F:phosphoenolpyruvate-protein phosphotransferase activity"/>
    <property type="evidence" value="ECO:0007669"/>
    <property type="project" value="UniProtKB-EC"/>
</dbReference>
<accession>A0A9X8IVZ2</accession>
<dbReference type="PROSITE" id="PS00742">
    <property type="entry name" value="PEP_ENZYMES_2"/>
    <property type="match status" value="1"/>
</dbReference>
<evidence type="ECO:0000256" key="13">
    <source>
        <dbReference type="ARBA" id="ARBA00022777"/>
    </source>
</evidence>
<evidence type="ECO:0000256" key="10">
    <source>
        <dbReference type="ARBA" id="ARBA00022679"/>
    </source>
</evidence>
<dbReference type="GO" id="GO:0016301">
    <property type="term" value="F:kinase activity"/>
    <property type="evidence" value="ECO:0007669"/>
    <property type="project" value="UniProtKB-KW"/>
</dbReference>
<gene>
    <name evidence="17" type="primary">ptsP</name>
    <name evidence="17" type="ORF">DR116_0024955</name>
</gene>
<evidence type="ECO:0000256" key="14">
    <source>
        <dbReference type="ARBA" id="ARBA00022842"/>
    </source>
</evidence>
<sequence>MVLKVTLQYVRTKLRRGTAINYFNCTILAEGIAIGHTIGLDDLKVNNLDKADYILVADDLSPIDTISVPFHKIKGLILKFAGPTSHAVILAKSLGIPVLLSSRIIDMKYKDIILDAFSGACIINPNKSSLIKAHEKEKKYKEEQKKIKENTVGIQKTFDNQSIKVMANVGSLKELDELDFNYIDGIGVFRTEFLFINHPTPPTEESHCLIYADVAKRLAGKPLIIRTFDIGGDKCTKFMNHPYEENPFLGYRAIRMLDTKRGQEIFKDQIKGALRASIYGNISIMVPMISHVEQLRFVKNLFEECKKELEQNGILYNHVELGIMIEIPSSCLIADQLATEADFFSIGTNDLTQYTLAVDRQNSYINNLYQEMHPSIIKLMKMVADAALKNNKWVGICGELASNTLALPILIGLGINELSMNPYSTPTIKSMINNMSYKECKIILNTLLNYATIEEIHTYLNDYTVRKENILVN</sequence>
<dbReference type="SUPFAM" id="SSF51621">
    <property type="entry name" value="Phosphoenolpyruvate/pyruvate domain"/>
    <property type="match status" value="1"/>
</dbReference>
<comment type="function">
    <text evidence="3">General (non sugar-specific) component of the phosphoenolpyruvate-dependent sugar phosphotransferase system (sugar PTS). This major carbohydrate active-transport system catalyzes the phosphorylation of incoming sugar substrates concomitantly with their translocation across the cell membrane. Enzyme I transfers the phosphoryl group from phosphoenolpyruvate (PEP) to the phosphoryl carrier protein (HPr).</text>
</comment>